<dbReference type="AlphaFoldDB" id="A7I699"/>
<evidence type="ECO:0000313" key="1">
    <source>
        <dbReference type="EMBL" id="ABS55260.1"/>
    </source>
</evidence>
<keyword evidence="2" id="KW-1185">Reference proteome</keyword>
<proteinExistence type="predicted"/>
<reference evidence="2" key="1">
    <citation type="journal article" date="2015" name="Microbiology">
        <title>Genome of Methanoregula boonei 6A8 reveals adaptations to oligotrophic peatland environments.</title>
        <authorList>
            <person name="Braeuer S."/>
            <person name="Cadillo-Quiroz H."/>
            <person name="Kyrpides N."/>
            <person name="Woyke T."/>
            <person name="Goodwin L."/>
            <person name="Detter C."/>
            <person name="Podell S."/>
            <person name="Yavitt J.B."/>
            <person name="Zinder S.H."/>
        </authorList>
    </citation>
    <scope>NUCLEOTIDE SEQUENCE [LARGE SCALE GENOMIC DNA]</scope>
    <source>
        <strain evidence="2">DSM 21154 / JCM 14090 / 6A8</strain>
    </source>
</reference>
<name>A7I699_METB6</name>
<organism evidence="1 2">
    <name type="scientific">Methanoregula boonei (strain DSM 21154 / JCM 14090 / 6A8)</name>
    <dbReference type="NCBI Taxonomy" id="456442"/>
    <lineage>
        <taxon>Archaea</taxon>
        <taxon>Methanobacteriati</taxon>
        <taxon>Methanobacteriota</taxon>
        <taxon>Stenosarchaea group</taxon>
        <taxon>Methanomicrobia</taxon>
        <taxon>Methanomicrobiales</taxon>
        <taxon>Methanoregulaceae</taxon>
        <taxon>Methanoregula</taxon>
    </lineage>
</organism>
<gene>
    <name evidence="1" type="ordered locus">Mboo_0742</name>
</gene>
<evidence type="ECO:0000313" key="2">
    <source>
        <dbReference type="Proteomes" id="UP000002408"/>
    </source>
</evidence>
<sequence length="185" mass="21120">MTHFLESSARDPLFFYNLQLLSDTFSGIVSLRHALFLKSSAADAIFFLHKRRVRTGSDGDFEDYSWFGKFCCGTASIFFENLQLLSRSFSGILSSGPVLFWKSAGRGPAIPEKELPGRYLFLKSSPPFQNFLKKIHTPSSDYSGKFQIIVQNQRGLPYYDHKRESLAKFVDRTYPSPAHFGIRKK</sequence>
<accession>A7I699</accession>
<protein>
    <submittedName>
        <fullName evidence="1">Uncharacterized protein</fullName>
    </submittedName>
</protein>
<dbReference type="Proteomes" id="UP000002408">
    <property type="component" value="Chromosome"/>
</dbReference>
<dbReference type="HOGENOM" id="CLU_1458183_0_0_2"/>
<dbReference type="KEGG" id="mbn:Mboo_0742"/>
<dbReference type="EMBL" id="CP000780">
    <property type="protein sequence ID" value="ABS55260.1"/>
    <property type="molecule type" value="Genomic_DNA"/>
</dbReference>